<sequence>MRLAPPPPTRSASAVYLTLTAQIVSLTALVVFEQVRGRELAQQINALGGDLRSAPAQTLLGAMTVFAVLMLAVAVTTLGAMATYLTWLVRARQANNPLAPAAGATIAAWAVPMVNLVAPPVLLDRVWRGARPSQDRRARWLVLVAAWWMTLLAALTLTFVRLPLLPASGSIGLTGLGPVEVAVTALAALLCAVTVREVTGIQTRGSKRRTAVRKVRVVPLPAPVPSAEQRGLAATTPQRSP</sequence>
<dbReference type="STRING" id="504805.SAMN05421505_103107"/>
<keyword evidence="4" id="KW-1185">Reference proteome</keyword>
<proteinExistence type="predicted"/>
<keyword evidence="1" id="KW-1133">Transmembrane helix</keyword>
<evidence type="ECO:0000313" key="3">
    <source>
        <dbReference type="EMBL" id="SDG30268.1"/>
    </source>
</evidence>
<dbReference type="Pfam" id="PF14219">
    <property type="entry name" value="DUF4328"/>
    <property type="match status" value="1"/>
</dbReference>
<evidence type="ECO:0000256" key="1">
    <source>
        <dbReference type="SAM" id="Phobius"/>
    </source>
</evidence>
<dbReference type="AlphaFoldDB" id="A0A1G7T4U2"/>
<feature type="domain" description="DUF4328" evidence="2">
    <location>
        <begin position="59"/>
        <end position="199"/>
    </location>
</feature>
<protein>
    <recommendedName>
        <fullName evidence="2">DUF4328 domain-containing protein</fullName>
    </recommendedName>
</protein>
<feature type="transmembrane region" description="Helical" evidence="1">
    <location>
        <begin position="140"/>
        <end position="161"/>
    </location>
</feature>
<dbReference type="Proteomes" id="UP000198923">
    <property type="component" value="Unassembled WGS sequence"/>
</dbReference>
<feature type="transmembrane region" description="Helical" evidence="1">
    <location>
        <begin position="181"/>
        <end position="199"/>
    </location>
</feature>
<dbReference type="EMBL" id="FNCN01000003">
    <property type="protein sequence ID" value="SDG30268.1"/>
    <property type="molecule type" value="Genomic_DNA"/>
</dbReference>
<dbReference type="OrthoDB" id="3544063at2"/>
<keyword evidence="1" id="KW-0472">Membrane</keyword>
<evidence type="ECO:0000259" key="2">
    <source>
        <dbReference type="Pfam" id="PF14219"/>
    </source>
</evidence>
<name>A0A1G7T4U2_9ACTN</name>
<dbReference type="InterPro" id="IPR025565">
    <property type="entry name" value="DUF4328"/>
</dbReference>
<organism evidence="3 4">
    <name type="scientific">Sinosporangium album</name>
    <dbReference type="NCBI Taxonomy" id="504805"/>
    <lineage>
        <taxon>Bacteria</taxon>
        <taxon>Bacillati</taxon>
        <taxon>Actinomycetota</taxon>
        <taxon>Actinomycetes</taxon>
        <taxon>Streptosporangiales</taxon>
        <taxon>Streptosporangiaceae</taxon>
        <taxon>Sinosporangium</taxon>
    </lineage>
</organism>
<feature type="transmembrane region" description="Helical" evidence="1">
    <location>
        <begin position="99"/>
        <end position="119"/>
    </location>
</feature>
<reference evidence="3 4" key="1">
    <citation type="submission" date="2016-10" db="EMBL/GenBank/DDBJ databases">
        <authorList>
            <person name="de Groot N.N."/>
        </authorList>
    </citation>
    <scope>NUCLEOTIDE SEQUENCE [LARGE SCALE GENOMIC DNA]</scope>
    <source>
        <strain evidence="3 4">CPCC 201354</strain>
    </source>
</reference>
<gene>
    <name evidence="3" type="ORF">SAMN05421505_103107</name>
</gene>
<feature type="transmembrane region" description="Helical" evidence="1">
    <location>
        <begin position="59"/>
        <end position="87"/>
    </location>
</feature>
<keyword evidence="1" id="KW-0812">Transmembrane</keyword>
<feature type="transmembrane region" description="Helical" evidence="1">
    <location>
        <begin position="12"/>
        <end position="32"/>
    </location>
</feature>
<evidence type="ECO:0000313" key="4">
    <source>
        <dbReference type="Proteomes" id="UP000198923"/>
    </source>
</evidence>
<accession>A0A1G7T4U2</accession>